<reference evidence="1" key="1">
    <citation type="journal article" date="2015" name="Nature">
        <title>Complex archaea that bridge the gap between prokaryotes and eukaryotes.</title>
        <authorList>
            <person name="Spang A."/>
            <person name="Saw J.H."/>
            <person name="Jorgensen S.L."/>
            <person name="Zaremba-Niedzwiedzka K."/>
            <person name="Martijn J."/>
            <person name="Lind A.E."/>
            <person name="van Eijk R."/>
            <person name="Schleper C."/>
            <person name="Guy L."/>
            <person name="Ettema T.J."/>
        </authorList>
    </citation>
    <scope>NUCLEOTIDE SEQUENCE</scope>
</reference>
<accession>A0A0F9GW28</accession>
<protein>
    <recommendedName>
        <fullName evidence="2">Peptidase C-terminal archaeal/bacterial domain-containing protein</fullName>
    </recommendedName>
</protein>
<gene>
    <name evidence="1" type="ORF">LCGC14_2073320</name>
</gene>
<dbReference type="Gene3D" id="2.60.120.380">
    <property type="match status" value="5"/>
</dbReference>
<dbReference type="EMBL" id="LAZR01024911">
    <property type="protein sequence ID" value="KKL73595.1"/>
    <property type="molecule type" value="Genomic_DNA"/>
</dbReference>
<comment type="caution">
    <text evidence="1">The sequence shown here is derived from an EMBL/GenBank/DDBJ whole genome shotgun (WGS) entry which is preliminary data.</text>
</comment>
<name>A0A0F9GW28_9ZZZZ</name>
<feature type="non-terminal residue" evidence="1">
    <location>
        <position position="695"/>
    </location>
</feature>
<evidence type="ECO:0008006" key="2">
    <source>
        <dbReference type="Google" id="ProtNLM"/>
    </source>
</evidence>
<feature type="non-terminal residue" evidence="1">
    <location>
        <position position="1"/>
    </location>
</feature>
<evidence type="ECO:0000313" key="1">
    <source>
        <dbReference type="EMBL" id="KKL73595.1"/>
    </source>
</evidence>
<dbReference type="AlphaFoldDB" id="A0A0F9GW28"/>
<organism evidence="1">
    <name type="scientific">marine sediment metagenome</name>
    <dbReference type="NCBI Taxonomy" id="412755"/>
    <lineage>
        <taxon>unclassified sequences</taxon>
        <taxon>metagenomes</taxon>
        <taxon>ecological metagenomes</taxon>
    </lineage>
</organism>
<proteinExistence type="predicted"/>
<sequence>SISLIDFDQKNSLVDESSLSISASEDFYEPNDTRFSAYNLTDWEDTWLSTINGLGTQLNDDFYEIFIKPGFTHLKVDLIFNNSEGNIDIIVRSNTGTYIVGNSTFTDNEFIDFLVPGGGRYYLEIYGANLGNNYDLTWKVDDHYEPNDIPSQAYDISGNRGWRLDWIDGPGRQLNDDWYSFTVNPGDGRIIFDLWFNHYEGNIDIALYDDPHATNVYSSTSMYDNELINYTLPVITVPTTYYIKIYYGNQGNHYNFWFNIFPLEDQYDFPPNDVWMNAVDISGNETINHMGIQADDDWYKVYVDWNETRLQVDVFHNDFFGNIKFEIFYYDYSNPYNNLVAWTDSEQIYINVPWSGWYYIHIYGDNTGNQYDLRWVSSVPGEDNYEPNNDVTQAKWLFMEDTPLFDGFGIQFDEDWYRIDNIENHVYVEVEFLHPLTNQELEIWYEDTPGVYVILAGTYLTGDYLFIDIDLPKFGTYYILVSGSNLGTEYDLRWKREGSLDDYFEVNDNYWNATQINPNYYPDLWIVDDNEDWFSLYLNPGDMIDVYIYFDHLEGDLELELYDPNVSNNPRIGSYSVDNEEKITYTVDISGDWRIRVFHAFGDSRVYYDLDIWVNGGGDDQYEENDLAVDAHDLTSYEGLWIRGMQFDVDWFKFDVGEGVENLIVELIYNDYEGDINIELIDSFSNIVGHSNDRT</sequence>